<gene>
    <name evidence="4" type="ORF">CQZ99_05385</name>
</gene>
<dbReference type="Gene3D" id="3.40.50.720">
    <property type="entry name" value="NAD(P)-binding Rossmann-like Domain"/>
    <property type="match status" value="2"/>
</dbReference>
<dbReference type="Proteomes" id="UP000238045">
    <property type="component" value="Unassembled WGS sequence"/>
</dbReference>
<evidence type="ECO:0000313" key="5">
    <source>
        <dbReference type="Proteomes" id="UP000238045"/>
    </source>
</evidence>
<comment type="caution">
    <text evidence="4">The sequence shown here is derived from an EMBL/GenBank/DDBJ whole genome shotgun (WGS) entry which is preliminary data.</text>
</comment>
<dbReference type="SUPFAM" id="SSF52283">
    <property type="entry name" value="Formate/glycerate dehydrogenase catalytic domain-like"/>
    <property type="match status" value="1"/>
</dbReference>
<accession>A0A2S9EXN6</accession>
<dbReference type="GO" id="GO:0051287">
    <property type="term" value="F:NAD binding"/>
    <property type="evidence" value="ECO:0007669"/>
    <property type="project" value="InterPro"/>
</dbReference>
<keyword evidence="4" id="KW-0670">Pyruvate</keyword>
<dbReference type="AlphaFoldDB" id="A0A2S9EXN6"/>
<sequence length="300" mass="32004">MSAMAEAWCARHPAHDVRLAQALGDPAEIDVAVCWFPPPGVLASLPRLRLIQSVGAGIEHLLHDPLLPRHLPAFRIIDPQMAEGMAAYVSWAVISAQRGMPRYTEAQRAGLWATAEVEPPRQHRVGILGLGALGLNCARTLSALGYRVAGWSRNAKPDLPAAVEGFVGAAQLPAFLGRCDSLVCLLPLTAQTHGMLDAALFAQLPVGAHLINVGRGDHLVEADLLAALSSGQLGLATLDTFSVEPLPAGHAFWGHPQVRITPHIATRTPVDVIAAQLLENLQGLSRDPPSARQVDWARGY</sequence>
<evidence type="ECO:0000259" key="3">
    <source>
        <dbReference type="Pfam" id="PF02826"/>
    </source>
</evidence>
<evidence type="ECO:0000313" key="4">
    <source>
        <dbReference type="EMBL" id="PRC21521.1"/>
    </source>
</evidence>
<dbReference type="PANTHER" id="PTHR43333:SF1">
    <property type="entry name" value="D-ISOMER SPECIFIC 2-HYDROXYACID DEHYDROGENASE NAD-BINDING DOMAIN-CONTAINING PROTEIN"/>
    <property type="match status" value="1"/>
</dbReference>
<dbReference type="GO" id="GO:0016491">
    <property type="term" value="F:oxidoreductase activity"/>
    <property type="evidence" value="ECO:0007669"/>
    <property type="project" value="UniProtKB-KW"/>
</dbReference>
<feature type="domain" description="D-isomer specific 2-hydroxyacid dehydrogenase NAD-binding" evidence="3">
    <location>
        <begin position="92"/>
        <end position="265"/>
    </location>
</feature>
<reference evidence="4 5" key="1">
    <citation type="submission" date="2017-09" db="EMBL/GenBank/DDBJ databases">
        <title>Genomic, metabolic, and phenotypic characteristics of bacterial isolates from the natural microbiome of the model nematode Caenorhabditis elegans.</title>
        <authorList>
            <person name="Zimmermann J."/>
            <person name="Obeng N."/>
            <person name="Yang W."/>
            <person name="Obeng O."/>
            <person name="Kissoyan K."/>
            <person name="Pees B."/>
            <person name="Dirksen P."/>
            <person name="Hoppner M."/>
            <person name="Franke A."/>
            <person name="Rosenstiel P."/>
            <person name="Leippe M."/>
            <person name="Dierking K."/>
            <person name="Kaleta C."/>
            <person name="Schulenburg H."/>
        </authorList>
    </citation>
    <scope>NUCLEOTIDE SEQUENCE [LARGE SCALE GENOMIC DNA]</scope>
    <source>
        <strain evidence="4 5">MYb117</strain>
    </source>
</reference>
<dbReference type="InterPro" id="IPR036291">
    <property type="entry name" value="NAD(P)-bd_dom_sf"/>
</dbReference>
<keyword evidence="5" id="KW-1185">Reference proteome</keyword>
<dbReference type="PANTHER" id="PTHR43333">
    <property type="entry name" value="2-HACID_DH_C DOMAIN-CONTAINING PROTEIN"/>
    <property type="match status" value="1"/>
</dbReference>
<dbReference type="Pfam" id="PF02826">
    <property type="entry name" value="2-Hacid_dh_C"/>
    <property type="match status" value="1"/>
</dbReference>
<name>A0A2S9EXN6_9PSED</name>
<dbReference type="SUPFAM" id="SSF51735">
    <property type="entry name" value="NAD(P)-binding Rossmann-fold domains"/>
    <property type="match status" value="1"/>
</dbReference>
<dbReference type="EMBL" id="PCQL01000004">
    <property type="protein sequence ID" value="PRC21521.1"/>
    <property type="molecule type" value="Genomic_DNA"/>
</dbReference>
<proteinExistence type="predicted"/>
<evidence type="ECO:0000256" key="2">
    <source>
        <dbReference type="ARBA" id="ARBA00023027"/>
    </source>
</evidence>
<dbReference type="InterPro" id="IPR006140">
    <property type="entry name" value="D-isomer_DH_NAD-bd"/>
</dbReference>
<evidence type="ECO:0000256" key="1">
    <source>
        <dbReference type="ARBA" id="ARBA00023002"/>
    </source>
</evidence>
<dbReference type="CDD" id="cd12164">
    <property type="entry name" value="GDH_like_2"/>
    <property type="match status" value="1"/>
</dbReference>
<organism evidence="4 5">
    <name type="scientific">Pseudomonas poae</name>
    <dbReference type="NCBI Taxonomy" id="200451"/>
    <lineage>
        <taxon>Bacteria</taxon>
        <taxon>Pseudomonadati</taxon>
        <taxon>Pseudomonadota</taxon>
        <taxon>Gammaproteobacteria</taxon>
        <taxon>Pseudomonadales</taxon>
        <taxon>Pseudomonadaceae</taxon>
        <taxon>Pseudomonas</taxon>
    </lineage>
</organism>
<protein>
    <submittedName>
        <fullName evidence="4">Glyoxylate/hydroxypyruvate reductase A</fullName>
    </submittedName>
</protein>
<keyword evidence="1" id="KW-0560">Oxidoreductase</keyword>
<keyword evidence="2" id="KW-0520">NAD</keyword>